<accession>A0A6M3JFU5</accession>
<reference evidence="1" key="1">
    <citation type="submission" date="2020-03" db="EMBL/GenBank/DDBJ databases">
        <title>The deep terrestrial virosphere.</title>
        <authorList>
            <person name="Holmfeldt K."/>
            <person name="Nilsson E."/>
            <person name="Simone D."/>
            <person name="Lopez-Fernandez M."/>
            <person name="Wu X."/>
            <person name="de Brujin I."/>
            <person name="Lundin D."/>
            <person name="Andersson A."/>
            <person name="Bertilsson S."/>
            <person name="Dopson M."/>
        </authorList>
    </citation>
    <scope>NUCLEOTIDE SEQUENCE</scope>
    <source>
        <strain evidence="1">MM415A05873</strain>
    </source>
</reference>
<dbReference type="EMBL" id="MT141642">
    <property type="protein sequence ID" value="QJA68716.1"/>
    <property type="molecule type" value="Genomic_DNA"/>
</dbReference>
<organism evidence="1">
    <name type="scientific">viral metagenome</name>
    <dbReference type="NCBI Taxonomy" id="1070528"/>
    <lineage>
        <taxon>unclassified sequences</taxon>
        <taxon>metagenomes</taxon>
        <taxon>organismal metagenomes</taxon>
    </lineage>
</organism>
<dbReference type="AlphaFoldDB" id="A0A6M3JFU5"/>
<protein>
    <submittedName>
        <fullName evidence="1">Uncharacterized protein</fullName>
    </submittedName>
</protein>
<proteinExistence type="predicted"/>
<sequence>MKTKTKTRNRRQVRLLKSDPYYFGGRKIRKEPNIVLKNEDILDEVAYSMLEDEEEQLCVLNT</sequence>
<evidence type="ECO:0000313" key="1">
    <source>
        <dbReference type="EMBL" id="QJA68716.1"/>
    </source>
</evidence>
<gene>
    <name evidence="1" type="ORF">MM415A05873_0009</name>
</gene>
<name>A0A6M3JFU5_9ZZZZ</name>